<organism evidence="1">
    <name type="scientific">Trypanosoma congolense (strain IL3000)</name>
    <dbReference type="NCBI Taxonomy" id="1068625"/>
    <lineage>
        <taxon>Eukaryota</taxon>
        <taxon>Discoba</taxon>
        <taxon>Euglenozoa</taxon>
        <taxon>Kinetoplastea</taxon>
        <taxon>Metakinetoplastina</taxon>
        <taxon>Trypanosomatida</taxon>
        <taxon>Trypanosomatidae</taxon>
        <taxon>Trypanosoma</taxon>
        <taxon>Nannomonas</taxon>
    </lineage>
</organism>
<proteinExistence type="predicted"/>
<reference evidence="1" key="1">
    <citation type="journal article" date="2012" name="Proc. Natl. Acad. Sci. U.S.A.">
        <title>Antigenic diversity is generated by distinct evolutionary mechanisms in African trypanosome species.</title>
        <authorList>
            <person name="Jackson A.P."/>
            <person name="Berry A."/>
            <person name="Aslett M."/>
            <person name="Allison H.C."/>
            <person name="Burton P."/>
            <person name="Vavrova-Anderson J."/>
            <person name="Brown R."/>
            <person name="Browne H."/>
            <person name="Corton N."/>
            <person name="Hauser H."/>
            <person name="Gamble J."/>
            <person name="Gilderthorp R."/>
            <person name="Marcello L."/>
            <person name="McQuillan J."/>
            <person name="Otto T.D."/>
            <person name="Quail M.A."/>
            <person name="Sanders M.J."/>
            <person name="van Tonder A."/>
            <person name="Ginger M.L."/>
            <person name="Field M.C."/>
            <person name="Barry J.D."/>
            <person name="Hertz-Fowler C."/>
            <person name="Berriman M."/>
        </authorList>
    </citation>
    <scope>NUCLEOTIDE SEQUENCE</scope>
    <source>
        <strain evidence="1">IL3000</strain>
    </source>
</reference>
<gene>
    <name evidence="1" type="ORF">TCIL3000_7_5860</name>
</gene>
<accession>G0UQW1</accession>
<sequence length="139" mass="15718">MFMRVQERAGGVQGYSPCRRQRVFLCCFFLPSPWRVGLQLSRPSPAFRNLHKIYVSPCGPLVCPLRLIAWLSGPQNLPDGTSVSTCPPAPFSPTAKKQQWSVVHCNGYAIWYEIPFPQGVYFKIIITIIKNNHEGRKGI</sequence>
<evidence type="ECO:0000313" key="1">
    <source>
        <dbReference type="EMBL" id="CCC91772.1"/>
    </source>
</evidence>
<dbReference type="AlphaFoldDB" id="G0UQW1"/>
<protein>
    <submittedName>
        <fullName evidence="1">Uncharacterized protein</fullName>
    </submittedName>
</protein>
<name>G0UQW1_TRYCI</name>
<dbReference type="EMBL" id="HE575320">
    <property type="protein sequence ID" value="CCC91772.1"/>
    <property type="molecule type" value="Genomic_DNA"/>
</dbReference>